<feature type="transmembrane region" description="Helical" evidence="5">
    <location>
        <begin position="28"/>
        <end position="54"/>
    </location>
</feature>
<feature type="transmembrane region" description="Helical" evidence="5">
    <location>
        <begin position="121"/>
        <end position="143"/>
    </location>
</feature>
<keyword evidence="2 5" id="KW-0812">Transmembrane</keyword>
<feature type="transmembrane region" description="Helical" evidence="5">
    <location>
        <begin position="149"/>
        <end position="169"/>
    </location>
</feature>
<gene>
    <name evidence="7" type="ORF">ENX77_06115</name>
</gene>
<dbReference type="InterPro" id="IPR001750">
    <property type="entry name" value="ND/Mrp_TM"/>
</dbReference>
<feature type="transmembrane region" description="Helical" evidence="5">
    <location>
        <begin position="181"/>
        <end position="200"/>
    </location>
</feature>
<reference evidence="7" key="1">
    <citation type="journal article" date="2020" name="mSystems">
        <title>Genome- and Community-Level Interaction Insights into Carbon Utilization and Element Cycling Functions of Hydrothermarchaeota in Hydrothermal Sediment.</title>
        <authorList>
            <person name="Zhou Z."/>
            <person name="Liu Y."/>
            <person name="Xu W."/>
            <person name="Pan J."/>
            <person name="Luo Z.H."/>
            <person name="Li M."/>
        </authorList>
    </citation>
    <scope>NUCLEOTIDE SEQUENCE [LARGE SCALE GENOMIC DNA]</scope>
    <source>
        <strain evidence="7">SpSt-97</strain>
    </source>
</reference>
<comment type="caution">
    <text evidence="7">The sequence shown here is derived from an EMBL/GenBank/DDBJ whole genome shotgun (WGS) entry which is preliminary data.</text>
</comment>
<feature type="transmembrane region" description="Helical" evidence="5">
    <location>
        <begin position="66"/>
        <end position="84"/>
    </location>
</feature>
<keyword evidence="3 5" id="KW-1133">Transmembrane helix</keyword>
<evidence type="ECO:0000256" key="2">
    <source>
        <dbReference type="ARBA" id="ARBA00022692"/>
    </source>
</evidence>
<evidence type="ECO:0000259" key="6">
    <source>
        <dbReference type="Pfam" id="PF00361"/>
    </source>
</evidence>
<evidence type="ECO:0000256" key="4">
    <source>
        <dbReference type="ARBA" id="ARBA00023136"/>
    </source>
</evidence>
<sequence>MELVIPALLILAVSGALSFKWKYFGLAGALVAAIMTSVNHPVILMIFIVALLNLVSFDLMRGFLRGIDYTLVGLIFVATVYAFYTQSLAMLLTMFVAASVPTYMLVMTADKDIRMDVGIKYITFMVIATILFIMGAVILISSVNTPLYYIGYAMLLIGLAIEVGVAPFHEWVPDVFDAADPIPISVVASIAKFVPFIVAYKILTTVQIDYNLLVFTGIISSISMFIGNIGGLTSTKPARILAYSTVANMGYILATLSVIARPEFIYIAFAGALLQLITNAFGKVGFFVGIKDGGASPISSYLIALSFIGLPPLMGFWGKFYILMSLVYANIIWLAAILVINSAMSVPYYIRLAKLVGIGSQRSLAATIVGICALIMFLTVVPPDWVIESSKILTNYLTIGGV</sequence>
<organism evidence="7">
    <name type="scientific">Geoglobus ahangari</name>
    <dbReference type="NCBI Taxonomy" id="113653"/>
    <lineage>
        <taxon>Archaea</taxon>
        <taxon>Methanobacteriati</taxon>
        <taxon>Methanobacteriota</taxon>
        <taxon>Archaeoglobi</taxon>
        <taxon>Archaeoglobales</taxon>
        <taxon>Archaeoglobaceae</taxon>
        <taxon>Geoglobus</taxon>
    </lineage>
</organism>
<accession>A0A7C3UCH4</accession>
<feature type="transmembrane region" description="Helical" evidence="5">
    <location>
        <begin position="328"/>
        <end position="350"/>
    </location>
</feature>
<dbReference type="PANTHER" id="PTHR22773">
    <property type="entry name" value="NADH DEHYDROGENASE"/>
    <property type="match status" value="1"/>
</dbReference>
<comment type="subcellular location">
    <subcellularLocation>
        <location evidence="1">Membrane</location>
        <topology evidence="1">Multi-pass membrane protein</topology>
    </subcellularLocation>
</comment>
<dbReference type="AlphaFoldDB" id="A0A7C3UCH4"/>
<keyword evidence="4 5" id="KW-0472">Membrane</keyword>
<dbReference type="GO" id="GO:0016020">
    <property type="term" value="C:membrane"/>
    <property type="evidence" value="ECO:0007669"/>
    <property type="project" value="UniProtKB-SubCell"/>
</dbReference>
<evidence type="ECO:0000256" key="5">
    <source>
        <dbReference type="SAM" id="Phobius"/>
    </source>
</evidence>
<feature type="transmembrane region" description="Helical" evidence="5">
    <location>
        <begin position="90"/>
        <end position="109"/>
    </location>
</feature>
<feature type="transmembrane region" description="Helical" evidence="5">
    <location>
        <begin position="265"/>
        <end position="289"/>
    </location>
</feature>
<dbReference type="EMBL" id="DTPI01000031">
    <property type="protein sequence ID" value="HGE66670.1"/>
    <property type="molecule type" value="Genomic_DNA"/>
</dbReference>
<protein>
    <submittedName>
        <fullName evidence="7">NADH-quinone oxidoreductase subunit N</fullName>
    </submittedName>
</protein>
<evidence type="ECO:0000313" key="7">
    <source>
        <dbReference type="EMBL" id="HGE66670.1"/>
    </source>
</evidence>
<feature type="transmembrane region" description="Helical" evidence="5">
    <location>
        <begin position="301"/>
        <end position="322"/>
    </location>
</feature>
<feature type="domain" description="NADH:quinone oxidoreductase/Mrp antiporter transmembrane" evidence="6">
    <location>
        <begin position="302"/>
        <end position="345"/>
    </location>
</feature>
<evidence type="ECO:0000256" key="3">
    <source>
        <dbReference type="ARBA" id="ARBA00022989"/>
    </source>
</evidence>
<dbReference type="Pfam" id="PF00361">
    <property type="entry name" value="Proton_antipo_M"/>
    <property type="match status" value="2"/>
</dbReference>
<feature type="transmembrane region" description="Helical" evidence="5">
    <location>
        <begin position="240"/>
        <end position="259"/>
    </location>
</feature>
<name>A0A7C3UCH4_9EURY</name>
<proteinExistence type="predicted"/>
<feature type="transmembrane region" description="Helical" evidence="5">
    <location>
        <begin position="212"/>
        <end position="233"/>
    </location>
</feature>
<evidence type="ECO:0000256" key="1">
    <source>
        <dbReference type="ARBA" id="ARBA00004141"/>
    </source>
</evidence>
<feature type="domain" description="NADH:quinone oxidoreductase/Mrp antiporter transmembrane" evidence="6">
    <location>
        <begin position="87"/>
        <end position="290"/>
    </location>
</feature>
<feature type="transmembrane region" description="Helical" evidence="5">
    <location>
        <begin position="362"/>
        <end position="381"/>
    </location>
</feature>